<feature type="domain" description="Hcy-binding" evidence="6">
    <location>
        <begin position="1"/>
        <end position="361"/>
    </location>
</feature>
<dbReference type="GO" id="GO:0032259">
    <property type="term" value="P:methylation"/>
    <property type="evidence" value="ECO:0007669"/>
    <property type="project" value="UniProtKB-KW"/>
</dbReference>
<dbReference type="GO" id="GO:0008898">
    <property type="term" value="F:S-adenosylmethionine-homocysteine S-methyltransferase activity"/>
    <property type="evidence" value="ECO:0007669"/>
    <property type="project" value="TreeGrafter"/>
</dbReference>
<keyword evidence="8" id="KW-1185">Reference proteome</keyword>
<protein>
    <recommendedName>
        <fullName evidence="6">Hcy-binding domain-containing protein</fullName>
    </recommendedName>
</protein>
<dbReference type="AlphaFoldDB" id="A0A4Z0YM05"/>
<evidence type="ECO:0000256" key="4">
    <source>
        <dbReference type="ARBA" id="ARBA00022833"/>
    </source>
</evidence>
<feature type="binding site" evidence="5">
    <location>
        <position position="234"/>
    </location>
    <ligand>
        <name>Zn(2+)</name>
        <dbReference type="ChEBI" id="CHEBI:29105"/>
    </ligand>
</feature>
<keyword evidence="3 5" id="KW-0479">Metal-binding</keyword>
<dbReference type="PROSITE" id="PS50970">
    <property type="entry name" value="HCY"/>
    <property type="match status" value="1"/>
</dbReference>
<evidence type="ECO:0000313" key="8">
    <source>
        <dbReference type="Proteomes" id="UP000297716"/>
    </source>
</evidence>
<dbReference type="EMBL" id="SKBN01000357">
    <property type="protein sequence ID" value="TGJ78726.1"/>
    <property type="molecule type" value="Genomic_DNA"/>
</dbReference>
<dbReference type="InterPro" id="IPR051486">
    <property type="entry name" value="Hcy_S-methyltransferase"/>
</dbReference>
<evidence type="ECO:0000259" key="6">
    <source>
        <dbReference type="PROSITE" id="PS50970"/>
    </source>
</evidence>
<evidence type="ECO:0000256" key="2">
    <source>
        <dbReference type="ARBA" id="ARBA00022679"/>
    </source>
</evidence>
<dbReference type="GO" id="GO:0009086">
    <property type="term" value="P:methionine biosynthetic process"/>
    <property type="evidence" value="ECO:0007669"/>
    <property type="project" value="TreeGrafter"/>
</dbReference>
<name>A0A4Z0YM05_9PEZI</name>
<organism evidence="7 8">
    <name type="scientific">Xylaria hypoxylon</name>
    <dbReference type="NCBI Taxonomy" id="37992"/>
    <lineage>
        <taxon>Eukaryota</taxon>
        <taxon>Fungi</taxon>
        <taxon>Dikarya</taxon>
        <taxon>Ascomycota</taxon>
        <taxon>Pezizomycotina</taxon>
        <taxon>Sordariomycetes</taxon>
        <taxon>Xylariomycetidae</taxon>
        <taxon>Xylariales</taxon>
        <taxon>Xylariaceae</taxon>
        <taxon>Xylaria</taxon>
    </lineage>
</organism>
<dbReference type="Pfam" id="PF02574">
    <property type="entry name" value="S-methyl_trans"/>
    <property type="match status" value="1"/>
</dbReference>
<feature type="binding site" evidence="5">
    <location>
        <position position="347"/>
    </location>
    <ligand>
        <name>Zn(2+)</name>
        <dbReference type="ChEBI" id="CHEBI:29105"/>
    </ligand>
</feature>
<dbReference type="GO" id="GO:0033528">
    <property type="term" value="P:S-methylmethionine cycle"/>
    <property type="evidence" value="ECO:0007669"/>
    <property type="project" value="TreeGrafter"/>
</dbReference>
<dbReference type="STRING" id="37992.A0A4Z0YM05"/>
<dbReference type="InterPro" id="IPR036589">
    <property type="entry name" value="HCY_dom_sf"/>
</dbReference>
<gene>
    <name evidence="7" type="ORF">E0Z10_g10032</name>
</gene>
<dbReference type="SUPFAM" id="SSF82282">
    <property type="entry name" value="Homocysteine S-methyltransferase"/>
    <property type="match status" value="1"/>
</dbReference>
<dbReference type="Proteomes" id="UP000297716">
    <property type="component" value="Unassembled WGS sequence"/>
</dbReference>
<sequence length="363" mass="39854">MDRIRILDGGLGTSLVDKFGVTFDKTTPLWSGSLLFHGQDTLYTCQRDFVEAGVDVLLTATYQASIEGFARTKTTQHPDGIPKSEIPSYIDRAVVIARHAAKGDKNVKIALSLGPYGACMVPSQEYSGKYDDEHDTEESLYQWHLKRLSLFISKESVLEGVQMLAFETVPRVDEIRAVRRAMSTCGITLPFWISTVYPGDSSRLPDGSSMVQVVESTLASEGQGQMPWGIGINCTSVDKLAGLVAAMKLEIENQVSMQETCPTPALVLYPDGVNGMVHNSSTNTWELSVDARAVEHAKVFFTSQTMVACQPYTDIESQSSWMRQLVRLAREVHIEKTFSSVLVGGCCKTSAADIKALRDNLVP</sequence>
<accession>A0A4Z0YM05</accession>
<evidence type="ECO:0000256" key="1">
    <source>
        <dbReference type="ARBA" id="ARBA00022603"/>
    </source>
</evidence>
<keyword evidence="1 5" id="KW-0489">Methyltransferase</keyword>
<reference evidence="7 8" key="1">
    <citation type="submission" date="2019-03" db="EMBL/GenBank/DDBJ databases">
        <title>Draft genome sequence of Xylaria hypoxylon DSM 108379, a ubiquitous saprotrophic-parasitic fungi on hardwood.</title>
        <authorList>
            <person name="Buettner E."/>
            <person name="Leonhardt S."/>
            <person name="Gebauer A.M."/>
            <person name="Liers C."/>
            <person name="Hofrichter M."/>
            <person name="Kellner H."/>
        </authorList>
    </citation>
    <scope>NUCLEOTIDE SEQUENCE [LARGE SCALE GENOMIC DNA]</scope>
    <source>
        <strain evidence="7 8">DSM 108379</strain>
    </source>
</reference>
<dbReference type="Gene3D" id="3.20.20.330">
    <property type="entry name" value="Homocysteine-binding-like domain"/>
    <property type="match status" value="1"/>
</dbReference>
<dbReference type="InterPro" id="IPR003726">
    <property type="entry name" value="HCY_dom"/>
</dbReference>
<dbReference type="OrthoDB" id="261426at2759"/>
<proteinExistence type="predicted"/>
<dbReference type="PANTHER" id="PTHR46015">
    <property type="entry name" value="ZGC:172121"/>
    <property type="match status" value="1"/>
</dbReference>
<evidence type="ECO:0000313" key="7">
    <source>
        <dbReference type="EMBL" id="TGJ78726.1"/>
    </source>
</evidence>
<evidence type="ECO:0000256" key="3">
    <source>
        <dbReference type="ARBA" id="ARBA00022723"/>
    </source>
</evidence>
<dbReference type="PANTHER" id="PTHR46015:SF1">
    <property type="entry name" value="HOMOCYSTEINE S-METHYLTRANSFERASE-LIKE ISOFORM 1"/>
    <property type="match status" value="1"/>
</dbReference>
<keyword evidence="2 5" id="KW-0808">Transferase</keyword>
<dbReference type="GO" id="GO:0046872">
    <property type="term" value="F:metal ion binding"/>
    <property type="evidence" value="ECO:0007669"/>
    <property type="project" value="UniProtKB-KW"/>
</dbReference>
<comment type="cofactor">
    <cofactor evidence="5">
        <name>Zn(2+)</name>
        <dbReference type="ChEBI" id="CHEBI:29105"/>
    </cofactor>
</comment>
<evidence type="ECO:0000256" key="5">
    <source>
        <dbReference type="PROSITE-ProRule" id="PRU00333"/>
    </source>
</evidence>
<feature type="binding site" evidence="5">
    <location>
        <position position="346"/>
    </location>
    <ligand>
        <name>Zn(2+)</name>
        <dbReference type="ChEBI" id="CHEBI:29105"/>
    </ligand>
</feature>
<keyword evidence="4 5" id="KW-0862">Zinc</keyword>
<comment type="caution">
    <text evidence="7">The sequence shown here is derived from an EMBL/GenBank/DDBJ whole genome shotgun (WGS) entry which is preliminary data.</text>
</comment>